<dbReference type="GO" id="GO:0005789">
    <property type="term" value="C:endoplasmic reticulum membrane"/>
    <property type="evidence" value="ECO:0007669"/>
    <property type="project" value="UniProtKB-SubCell"/>
</dbReference>
<keyword evidence="3" id="KW-0256">Endoplasmic reticulum</keyword>
<dbReference type="OrthoDB" id="5592486at2759"/>
<dbReference type="InterPro" id="IPR029058">
    <property type="entry name" value="AB_hydrolase_fold"/>
</dbReference>
<dbReference type="PANTHER" id="PTHR11440">
    <property type="entry name" value="LECITHIN-CHOLESTEROL ACYLTRANSFERASE-RELATED"/>
    <property type="match status" value="1"/>
</dbReference>
<evidence type="ECO:0000256" key="1">
    <source>
        <dbReference type="ARBA" id="ARBA00003496"/>
    </source>
</evidence>
<keyword evidence="3" id="KW-0813">Transport</keyword>
<evidence type="ECO:0000259" key="4">
    <source>
        <dbReference type="Pfam" id="PF07819"/>
    </source>
</evidence>
<dbReference type="EC" id="3.1.-.-" evidence="3"/>
<dbReference type="Pfam" id="PF07819">
    <property type="entry name" value="PGAP1"/>
    <property type="match status" value="1"/>
</dbReference>
<dbReference type="Gene3D" id="3.40.50.1820">
    <property type="entry name" value="alpha/beta hydrolase"/>
    <property type="match status" value="1"/>
</dbReference>
<dbReference type="GO" id="GO:0015031">
    <property type="term" value="P:protein transport"/>
    <property type="evidence" value="ECO:0007669"/>
    <property type="project" value="UniProtKB-KW"/>
</dbReference>
<dbReference type="SUPFAM" id="SSF53474">
    <property type="entry name" value="alpha/beta-Hydrolases"/>
    <property type="match status" value="1"/>
</dbReference>
<comment type="similarity">
    <text evidence="3">Belongs to the GPI inositol-deacylase family.</text>
</comment>
<protein>
    <recommendedName>
        <fullName evidence="2 3">GPI inositol-deacylase</fullName>
        <ecNumber evidence="3">3.1.-.-</ecNumber>
    </recommendedName>
</protein>
<dbReference type="EMBL" id="JAACFV010000024">
    <property type="protein sequence ID" value="KAF7511043.1"/>
    <property type="molecule type" value="Genomic_DNA"/>
</dbReference>
<keyword evidence="3" id="KW-0653">Protein transport</keyword>
<reference evidence="5" key="1">
    <citation type="submission" date="2020-02" db="EMBL/GenBank/DDBJ databases">
        <authorList>
            <person name="Palmer J.M."/>
        </authorList>
    </citation>
    <scope>NUCLEOTIDE SEQUENCE</scope>
    <source>
        <strain evidence="5">EPUS1.4</strain>
        <tissue evidence="5">Thallus</tissue>
    </source>
</reference>
<comment type="function">
    <text evidence="1 3">Involved in inositol deacylation of GPI-anchored proteins which plays important roles in the quality control and ER-associated degradation of GPI-anchored proteins.</text>
</comment>
<dbReference type="AlphaFoldDB" id="A0A8H7AKX7"/>
<keyword evidence="6" id="KW-1185">Reference proteome</keyword>
<keyword evidence="3" id="KW-0472">Membrane</keyword>
<dbReference type="InterPro" id="IPR012908">
    <property type="entry name" value="PGAP1-ab_dom-like"/>
</dbReference>
<dbReference type="GO" id="GO:0016788">
    <property type="term" value="F:hydrolase activity, acting on ester bonds"/>
    <property type="evidence" value="ECO:0007669"/>
    <property type="project" value="InterPro"/>
</dbReference>
<evidence type="ECO:0000313" key="5">
    <source>
        <dbReference type="EMBL" id="KAF7511043.1"/>
    </source>
</evidence>
<gene>
    <name evidence="5" type="ORF">GJ744_005589</name>
</gene>
<evidence type="ECO:0000256" key="2">
    <source>
        <dbReference type="ARBA" id="ARBA00015856"/>
    </source>
</evidence>
<accession>A0A8H7AKX7</accession>
<sequence length="335" mass="37639">MRYGIVHSRLTTAPHKARPLCATWLRQRPHLRNSSSKPNAVDAATDPHVEDLGRLIEDDFAKLRDKYRTPQYPIVLAHGLLGFDELRLAGKFLPGVQYWRGIKEGLNANNIEVITTAVPSSGSIEQRAVALMKDIKAKARGKTVNIVAHSMGGLDARHLISSLKPWDLEIKSLTTVGTPHRGSSFADWVFREIGEQNVPRIYKLLARLNLESGAFSQLTTKYMRETFNPANPDDPSVRYFSYGAQFKPSLWSIFRFSHEIIDVIEGPNDGLVSVASSKWDERGYRGTLDGVSHLDLINWTNRLKWLAAELTLTKRRFNAIAFYLGVADMLAEEGL</sequence>
<organism evidence="5 6">
    <name type="scientific">Endocarpon pusillum</name>
    <dbReference type="NCBI Taxonomy" id="364733"/>
    <lineage>
        <taxon>Eukaryota</taxon>
        <taxon>Fungi</taxon>
        <taxon>Dikarya</taxon>
        <taxon>Ascomycota</taxon>
        <taxon>Pezizomycotina</taxon>
        <taxon>Eurotiomycetes</taxon>
        <taxon>Chaetothyriomycetidae</taxon>
        <taxon>Verrucariales</taxon>
        <taxon>Verrucariaceae</taxon>
        <taxon>Endocarpon</taxon>
    </lineage>
</organism>
<proteinExistence type="inferred from homology"/>
<dbReference type="Proteomes" id="UP000606974">
    <property type="component" value="Unassembled WGS sequence"/>
</dbReference>
<comment type="subcellular location">
    <subcellularLocation>
        <location evidence="3">Endoplasmic reticulum membrane</location>
    </subcellularLocation>
</comment>
<name>A0A8H7AKX7_9EURO</name>
<keyword evidence="3" id="KW-0378">Hydrolase</keyword>
<evidence type="ECO:0000256" key="3">
    <source>
        <dbReference type="RuleBase" id="RU365011"/>
    </source>
</evidence>
<feature type="domain" description="GPI inositol-deacylase PGAP1-like alpha/beta" evidence="4">
    <location>
        <begin position="137"/>
        <end position="185"/>
    </location>
</feature>
<evidence type="ECO:0000313" key="6">
    <source>
        <dbReference type="Proteomes" id="UP000606974"/>
    </source>
</evidence>
<comment type="caution">
    <text evidence="5">The sequence shown here is derived from an EMBL/GenBank/DDBJ whole genome shotgun (WGS) entry which is preliminary data.</text>
</comment>